<organism evidence="2">
    <name type="scientific">mine drainage metagenome</name>
    <dbReference type="NCBI Taxonomy" id="410659"/>
    <lineage>
        <taxon>unclassified sequences</taxon>
        <taxon>metagenomes</taxon>
        <taxon>ecological metagenomes</taxon>
    </lineage>
</organism>
<name>T0YA22_9ZZZZ</name>
<reference evidence="2" key="1">
    <citation type="submission" date="2013-08" db="EMBL/GenBank/DDBJ databases">
        <authorList>
            <person name="Mendez C."/>
            <person name="Richter M."/>
            <person name="Ferrer M."/>
            <person name="Sanchez J."/>
        </authorList>
    </citation>
    <scope>NUCLEOTIDE SEQUENCE</scope>
</reference>
<evidence type="ECO:0000313" key="2">
    <source>
        <dbReference type="EMBL" id="EQD28642.1"/>
    </source>
</evidence>
<dbReference type="EMBL" id="AUZX01015571">
    <property type="protein sequence ID" value="EQD28642.1"/>
    <property type="molecule type" value="Genomic_DNA"/>
</dbReference>
<evidence type="ECO:0000259" key="1">
    <source>
        <dbReference type="Pfam" id="PF13470"/>
    </source>
</evidence>
<accession>T0YA22</accession>
<comment type="caution">
    <text evidence="2">The sequence shown here is derived from an EMBL/GenBank/DDBJ whole genome shotgun (WGS) entry which is preliminary data.</text>
</comment>
<gene>
    <name evidence="2" type="ORF">B1A_21076</name>
</gene>
<dbReference type="InterPro" id="IPR029060">
    <property type="entry name" value="PIN-like_dom_sf"/>
</dbReference>
<dbReference type="SUPFAM" id="SSF88723">
    <property type="entry name" value="PIN domain-like"/>
    <property type="match status" value="1"/>
</dbReference>
<dbReference type="NCBIfam" id="TIGR00305">
    <property type="entry name" value="putative toxin-antitoxin system toxin component, PIN family"/>
    <property type="match status" value="1"/>
</dbReference>
<sequence length="72" mass="8069">MHEQFRVLADTNVLVAAVTSNEGVSARLLVAARLGRYRLIVSPMLLHELETVLARSKFRRYLSNDDRPTGSS</sequence>
<dbReference type="AlphaFoldDB" id="T0YA22"/>
<reference evidence="2" key="2">
    <citation type="journal article" date="2014" name="ISME J.">
        <title>Microbial stratification in low pH oxic and suboxic macroscopic growths along an acid mine drainage.</title>
        <authorList>
            <person name="Mendez-Garcia C."/>
            <person name="Mesa V."/>
            <person name="Sprenger R.R."/>
            <person name="Richter M."/>
            <person name="Diez M.S."/>
            <person name="Solano J."/>
            <person name="Bargiela R."/>
            <person name="Golyshina O.V."/>
            <person name="Manteca A."/>
            <person name="Ramos J.L."/>
            <person name="Gallego J.R."/>
            <person name="Llorente I."/>
            <person name="Martins Dos Santos V.A."/>
            <person name="Jensen O.N."/>
            <person name="Pelaez A.I."/>
            <person name="Sanchez J."/>
            <person name="Ferrer M."/>
        </authorList>
    </citation>
    <scope>NUCLEOTIDE SEQUENCE</scope>
</reference>
<dbReference type="InterPro" id="IPR002716">
    <property type="entry name" value="PIN_dom"/>
</dbReference>
<proteinExistence type="predicted"/>
<feature type="domain" description="PIN" evidence="1">
    <location>
        <begin position="6"/>
        <end position="67"/>
    </location>
</feature>
<dbReference type="Pfam" id="PF13470">
    <property type="entry name" value="PIN_3"/>
    <property type="match status" value="1"/>
</dbReference>
<dbReference type="InterPro" id="IPR002850">
    <property type="entry name" value="PIN_toxin-like"/>
</dbReference>
<protein>
    <submittedName>
        <fullName evidence="2">PilT protein domain protein</fullName>
    </submittedName>
</protein>